<organism evidence="3 4">
    <name type="scientific">Lacticaseibacillus huelsenbergensis</name>
    <dbReference type="NCBI Taxonomy" id="3035291"/>
    <lineage>
        <taxon>Bacteria</taxon>
        <taxon>Bacillati</taxon>
        <taxon>Bacillota</taxon>
        <taxon>Bacilli</taxon>
        <taxon>Lactobacillales</taxon>
        <taxon>Lactobacillaceae</taxon>
        <taxon>Lacticaseibacillus</taxon>
    </lineage>
</organism>
<evidence type="ECO:0000256" key="2">
    <source>
        <dbReference type="RuleBase" id="RU362080"/>
    </source>
</evidence>
<dbReference type="PANTHER" id="PTHR33713">
    <property type="entry name" value="ANTITOXIN YAFN-RELATED"/>
    <property type="match status" value="1"/>
</dbReference>
<dbReference type="Gene3D" id="3.40.1620.10">
    <property type="entry name" value="YefM-like domain"/>
    <property type="match status" value="1"/>
</dbReference>
<sequence>MDAVSYSVFRRNLKHYLQAVNDTSTPLLITSRDNEADTAVLMNKRDFDAMQETMRILSNPELMAKIRRGQAQIAAGKTRQHDLKDVGGGDD</sequence>
<dbReference type="EMBL" id="CP120687">
    <property type="protein sequence ID" value="WFB39959.1"/>
    <property type="molecule type" value="Genomic_DNA"/>
</dbReference>
<reference evidence="3 4" key="1">
    <citation type="submission" date="2023-03" db="EMBL/GenBank/DDBJ databases">
        <authorList>
            <person name="Ruckert-Reed C."/>
        </authorList>
    </citation>
    <scope>NUCLEOTIDE SEQUENCE [LARGE SCALE GENOMIC DNA]</scope>
    <source>
        <strain evidence="3 4">DSM 115425</strain>
    </source>
</reference>
<dbReference type="Proteomes" id="UP001220228">
    <property type="component" value="Chromosome"/>
</dbReference>
<dbReference type="InterPro" id="IPR036165">
    <property type="entry name" value="YefM-like_sf"/>
</dbReference>
<gene>
    <name evidence="3" type="ORF">LHUE1_000728</name>
</gene>
<evidence type="ECO:0000313" key="4">
    <source>
        <dbReference type="Proteomes" id="UP001220228"/>
    </source>
</evidence>
<comment type="similarity">
    <text evidence="1 2">Belongs to the phD/YefM antitoxin family.</text>
</comment>
<dbReference type="PANTHER" id="PTHR33713:SF6">
    <property type="entry name" value="ANTITOXIN YEFM"/>
    <property type="match status" value="1"/>
</dbReference>
<keyword evidence="4" id="KW-1185">Reference proteome</keyword>
<dbReference type="SUPFAM" id="SSF143120">
    <property type="entry name" value="YefM-like"/>
    <property type="match status" value="1"/>
</dbReference>
<evidence type="ECO:0000256" key="1">
    <source>
        <dbReference type="ARBA" id="ARBA00009981"/>
    </source>
</evidence>
<dbReference type="Pfam" id="PF02604">
    <property type="entry name" value="PhdYeFM_antitox"/>
    <property type="match status" value="1"/>
</dbReference>
<proteinExistence type="inferred from homology"/>
<name>A0ABY8DSH9_9LACO</name>
<comment type="function">
    <text evidence="2">Antitoxin component of a type II toxin-antitoxin (TA) system.</text>
</comment>
<dbReference type="InterPro" id="IPR051405">
    <property type="entry name" value="phD/YefM_antitoxin"/>
</dbReference>
<dbReference type="NCBIfam" id="TIGR01552">
    <property type="entry name" value="phd_fam"/>
    <property type="match status" value="1"/>
</dbReference>
<dbReference type="InterPro" id="IPR006442">
    <property type="entry name" value="Antitoxin_Phd/YefM"/>
</dbReference>
<dbReference type="RefSeq" id="WP_049170985.1">
    <property type="nucleotide sequence ID" value="NZ_CP120687.1"/>
</dbReference>
<evidence type="ECO:0000313" key="3">
    <source>
        <dbReference type="EMBL" id="WFB39959.1"/>
    </source>
</evidence>
<protein>
    <recommendedName>
        <fullName evidence="2">Antitoxin</fullName>
    </recommendedName>
</protein>
<dbReference type="Gene3D" id="1.10.1220.170">
    <property type="match status" value="1"/>
</dbReference>
<accession>A0ABY8DSH9</accession>